<organism evidence="6 7">
    <name type="scientific">Vibrio aquimaris</name>
    <dbReference type="NCBI Taxonomy" id="2587862"/>
    <lineage>
        <taxon>Bacteria</taxon>
        <taxon>Pseudomonadati</taxon>
        <taxon>Pseudomonadota</taxon>
        <taxon>Gammaproteobacteria</taxon>
        <taxon>Vibrionales</taxon>
        <taxon>Vibrionaceae</taxon>
        <taxon>Vibrio</taxon>
    </lineage>
</organism>
<evidence type="ECO:0000256" key="2">
    <source>
        <dbReference type="ARBA" id="ARBA00022908"/>
    </source>
</evidence>
<keyword evidence="4" id="KW-0233">DNA recombination</keyword>
<dbReference type="GO" id="GO:0003677">
    <property type="term" value="F:DNA binding"/>
    <property type="evidence" value="ECO:0007669"/>
    <property type="project" value="UniProtKB-KW"/>
</dbReference>
<dbReference type="GO" id="GO:0015074">
    <property type="term" value="P:DNA integration"/>
    <property type="evidence" value="ECO:0007669"/>
    <property type="project" value="UniProtKB-KW"/>
</dbReference>
<reference evidence="6 7" key="1">
    <citation type="submission" date="2019-10" db="EMBL/GenBank/DDBJ databases">
        <title>Complete genome sequence of Vibrio sp. strain THAF100, isolated from non-filtered water from the water column of tank 6 of a marine aquarium containing stony-coral fragments. Water maintained at 26 degree C.</title>
        <authorList>
            <person name="Ruckert C."/>
            <person name="Franco A."/>
            <person name="Kalinowski J."/>
            <person name="Glaeser S."/>
        </authorList>
    </citation>
    <scope>NUCLEOTIDE SEQUENCE [LARGE SCALE GENOMIC DNA]</scope>
    <source>
        <strain evidence="6 7">THAF100</strain>
        <plasmid evidence="7">pthaf100_b</plasmid>
    </source>
</reference>
<sequence>MKPVKTLKINATDSAIKRHSKDECIKDINDPRFGGVLFRYHKDRSRGSWHLRKKGKWKKLGNYPAMTIKDIEQNLAFIDLNLACGAPLESAVVQHWDTVSDLLSWYLERVKKLNASHMSQHRKSTIKSAINRHLIPLIGALPVLALDKPTLDEKLIIPTQEKLSDSFLGLVYGVLSTAYLRARELDLIPFNPLDKIKLKQFGIRKNKPKPCAIRKNQVADVLESALKAEPQACFLVLMMLMHGTRIGETRMAAWDEFDLINKEWIIPEEHTKGDSPQLLVPLSSCSLAIIARYRHWQKQHYKGNKVFHKPRRGKFNGNDANELIQAVSGNQWQSHDLRKRFRSSLTDLNVDYIIGESLINHKLPELAQVYIDTQAQHIRRAAVERHHEWLQGVSEHFYNVTSV</sequence>
<dbReference type="InterPro" id="IPR050808">
    <property type="entry name" value="Phage_Integrase"/>
</dbReference>
<dbReference type="RefSeq" id="WP_152432841.1">
    <property type="nucleotide sequence ID" value="NZ_CBCSDK010000028.1"/>
</dbReference>
<dbReference type="InterPro" id="IPR010998">
    <property type="entry name" value="Integrase_recombinase_N"/>
</dbReference>
<name>A0A5P9CRG7_9VIBR</name>
<dbReference type="PANTHER" id="PTHR30629:SF6">
    <property type="entry name" value="PROPHAGE INTEGRASE INTA-RELATED"/>
    <property type="match status" value="1"/>
</dbReference>
<proteinExistence type="inferred from homology"/>
<dbReference type="PROSITE" id="PS51898">
    <property type="entry name" value="TYR_RECOMBINASE"/>
    <property type="match status" value="1"/>
</dbReference>
<accession>A0A5P9CRG7</accession>
<geneLocation type="plasmid" evidence="7">
    <name>pthaf100_b</name>
</geneLocation>
<dbReference type="InterPro" id="IPR013762">
    <property type="entry name" value="Integrase-like_cat_sf"/>
</dbReference>
<keyword evidence="7" id="KW-1185">Reference proteome</keyword>
<evidence type="ECO:0000256" key="1">
    <source>
        <dbReference type="ARBA" id="ARBA00008857"/>
    </source>
</evidence>
<evidence type="ECO:0000259" key="5">
    <source>
        <dbReference type="PROSITE" id="PS51898"/>
    </source>
</evidence>
<evidence type="ECO:0000313" key="6">
    <source>
        <dbReference type="EMBL" id="QFT28828.1"/>
    </source>
</evidence>
<evidence type="ECO:0000313" key="7">
    <source>
        <dbReference type="Proteomes" id="UP000326936"/>
    </source>
</evidence>
<protein>
    <submittedName>
        <fullName evidence="6">Integrase</fullName>
    </submittedName>
</protein>
<evidence type="ECO:0000256" key="3">
    <source>
        <dbReference type="ARBA" id="ARBA00023125"/>
    </source>
</evidence>
<keyword evidence="6" id="KW-0614">Plasmid</keyword>
<gene>
    <name evidence="6" type="ORF">FIV01_20715</name>
</gene>
<dbReference type="InterPro" id="IPR011010">
    <property type="entry name" value="DNA_brk_join_enz"/>
</dbReference>
<dbReference type="OrthoDB" id="9795573at2"/>
<evidence type="ECO:0000256" key="4">
    <source>
        <dbReference type="ARBA" id="ARBA00023172"/>
    </source>
</evidence>
<comment type="similarity">
    <text evidence="1">Belongs to the 'phage' integrase family.</text>
</comment>
<keyword evidence="3" id="KW-0238">DNA-binding</keyword>
<dbReference type="Proteomes" id="UP000326936">
    <property type="component" value="Plasmid pTHAF100_b"/>
</dbReference>
<feature type="domain" description="Tyr recombinase" evidence="5">
    <location>
        <begin position="208"/>
        <end position="383"/>
    </location>
</feature>
<dbReference type="PANTHER" id="PTHR30629">
    <property type="entry name" value="PROPHAGE INTEGRASE"/>
    <property type="match status" value="1"/>
</dbReference>
<dbReference type="SUPFAM" id="SSF56349">
    <property type="entry name" value="DNA breaking-rejoining enzymes"/>
    <property type="match status" value="1"/>
</dbReference>
<dbReference type="GO" id="GO:0006310">
    <property type="term" value="P:DNA recombination"/>
    <property type="evidence" value="ECO:0007669"/>
    <property type="project" value="UniProtKB-KW"/>
</dbReference>
<dbReference type="Pfam" id="PF00589">
    <property type="entry name" value="Phage_integrase"/>
    <property type="match status" value="1"/>
</dbReference>
<dbReference type="EMBL" id="CP045352">
    <property type="protein sequence ID" value="QFT28828.1"/>
    <property type="molecule type" value="Genomic_DNA"/>
</dbReference>
<keyword evidence="2" id="KW-0229">DNA integration</keyword>
<dbReference type="KEGG" id="vaq:FIV01_20715"/>
<dbReference type="AlphaFoldDB" id="A0A5P9CRG7"/>
<dbReference type="Gene3D" id="1.10.150.130">
    <property type="match status" value="1"/>
</dbReference>
<dbReference type="Gene3D" id="1.10.443.10">
    <property type="entry name" value="Intergrase catalytic core"/>
    <property type="match status" value="1"/>
</dbReference>
<dbReference type="InterPro" id="IPR002104">
    <property type="entry name" value="Integrase_catalytic"/>
</dbReference>